<evidence type="ECO:0000313" key="5">
    <source>
        <dbReference type="Proteomes" id="UP000538929"/>
    </source>
</evidence>
<evidence type="ECO:0000313" key="4">
    <source>
        <dbReference type="EMBL" id="MBB0245921.1"/>
    </source>
</evidence>
<evidence type="ECO:0000256" key="2">
    <source>
        <dbReference type="RuleBase" id="RU003749"/>
    </source>
</evidence>
<sequence length="124" mass="13423">MVGEDGIRMRVEHREAGVAVVTLAGEIDTWNLPTLRESLGLLPDDGVHHLVLDLSGVEFLESGGLSVMIELYRRLHRKGGSLRLAAVPEWLRQVLETTGLEQILPAHFDVPAALAAVPTNPSSA</sequence>
<dbReference type="InterPro" id="IPR036513">
    <property type="entry name" value="STAS_dom_sf"/>
</dbReference>
<dbReference type="PANTHER" id="PTHR33495">
    <property type="entry name" value="ANTI-SIGMA FACTOR ANTAGONIST TM_1081-RELATED-RELATED"/>
    <property type="match status" value="1"/>
</dbReference>
<dbReference type="PANTHER" id="PTHR33495:SF2">
    <property type="entry name" value="ANTI-SIGMA FACTOR ANTAGONIST TM_1081-RELATED"/>
    <property type="match status" value="1"/>
</dbReference>
<proteinExistence type="inferred from homology"/>
<name>A0A7W3Y2Z2_9ACTN</name>
<gene>
    <name evidence="4" type="ORF">FNQ90_17865</name>
</gene>
<feature type="domain" description="STAS" evidence="3">
    <location>
        <begin position="17"/>
        <end position="117"/>
    </location>
</feature>
<evidence type="ECO:0000256" key="1">
    <source>
        <dbReference type="ARBA" id="ARBA00009013"/>
    </source>
</evidence>
<dbReference type="InterPro" id="IPR002645">
    <property type="entry name" value="STAS_dom"/>
</dbReference>
<dbReference type="EMBL" id="VKHT01000660">
    <property type="protein sequence ID" value="MBB0245921.1"/>
    <property type="molecule type" value="Genomic_DNA"/>
</dbReference>
<dbReference type="PROSITE" id="PS50801">
    <property type="entry name" value="STAS"/>
    <property type="match status" value="1"/>
</dbReference>
<dbReference type="RefSeq" id="WP_182607339.1">
    <property type="nucleotide sequence ID" value="NZ_VKHT01000660.1"/>
</dbReference>
<keyword evidence="5" id="KW-1185">Reference proteome</keyword>
<dbReference type="Gene3D" id="3.30.750.24">
    <property type="entry name" value="STAS domain"/>
    <property type="match status" value="1"/>
</dbReference>
<dbReference type="GO" id="GO:0043856">
    <property type="term" value="F:anti-sigma factor antagonist activity"/>
    <property type="evidence" value="ECO:0007669"/>
    <property type="project" value="InterPro"/>
</dbReference>
<organism evidence="4 5">
    <name type="scientific">Streptomyces alkaliphilus</name>
    <dbReference type="NCBI Taxonomy" id="1472722"/>
    <lineage>
        <taxon>Bacteria</taxon>
        <taxon>Bacillati</taxon>
        <taxon>Actinomycetota</taxon>
        <taxon>Actinomycetes</taxon>
        <taxon>Kitasatosporales</taxon>
        <taxon>Streptomycetaceae</taxon>
        <taxon>Streptomyces</taxon>
    </lineage>
</organism>
<dbReference type="SUPFAM" id="SSF52091">
    <property type="entry name" value="SpoIIaa-like"/>
    <property type="match status" value="1"/>
</dbReference>
<dbReference type="Pfam" id="PF01740">
    <property type="entry name" value="STAS"/>
    <property type="match status" value="1"/>
</dbReference>
<comment type="caution">
    <text evidence="4">The sequence shown here is derived from an EMBL/GenBank/DDBJ whole genome shotgun (WGS) entry which is preliminary data.</text>
</comment>
<dbReference type="InterPro" id="IPR003658">
    <property type="entry name" value="Anti-sigma_ant"/>
</dbReference>
<comment type="similarity">
    <text evidence="1 2">Belongs to the anti-sigma-factor antagonist family.</text>
</comment>
<evidence type="ECO:0000259" key="3">
    <source>
        <dbReference type="PROSITE" id="PS50801"/>
    </source>
</evidence>
<accession>A0A7W3Y2Z2</accession>
<dbReference type="NCBIfam" id="TIGR00377">
    <property type="entry name" value="ant_ant_sig"/>
    <property type="match status" value="1"/>
</dbReference>
<reference evidence="5" key="1">
    <citation type="submission" date="2019-10" db="EMBL/GenBank/DDBJ databases">
        <title>Streptomyces sp. nov., a novel actinobacterium isolated from alkaline environment.</title>
        <authorList>
            <person name="Golinska P."/>
        </authorList>
    </citation>
    <scope>NUCLEOTIDE SEQUENCE [LARGE SCALE GENOMIC DNA]</scope>
    <source>
        <strain evidence="5">DSM 42118</strain>
    </source>
</reference>
<dbReference type="AlphaFoldDB" id="A0A7W3Y2Z2"/>
<protein>
    <recommendedName>
        <fullName evidence="2">Anti-sigma factor antagonist</fullName>
    </recommendedName>
</protein>
<dbReference type="Proteomes" id="UP000538929">
    <property type="component" value="Unassembled WGS sequence"/>
</dbReference>
<dbReference type="CDD" id="cd07043">
    <property type="entry name" value="STAS_anti-anti-sigma_factors"/>
    <property type="match status" value="1"/>
</dbReference>